<dbReference type="RefSeq" id="XP_002773812.1">
    <property type="nucleotide sequence ID" value="XM_002773766.1"/>
</dbReference>
<proteinExistence type="predicted"/>
<protein>
    <submittedName>
        <fullName evidence="2">Uncharacterized protein</fullName>
    </submittedName>
</protein>
<gene>
    <name evidence="2" type="ORF">Pmar_PMAR011656</name>
</gene>
<evidence type="ECO:0000313" key="2">
    <source>
        <dbReference type="EMBL" id="EER05628.1"/>
    </source>
</evidence>
<name>C5LCE5_PERM5</name>
<organism evidence="3">
    <name type="scientific">Perkinsus marinus (strain ATCC 50983 / TXsc)</name>
    <dbReference type="NCBI Taxonomy" id="423536"/>
    <lineage>
        <taxon>Eukaryota</taxon>
        <taxon>Sar</taxon>
        <taxon>Alveolata</taxon>
        <taxon>Perkinsozoa</taxon>
        <taxon>Perkinsea</taxon>
        <taxon>Perkinsida</taxon>
        <taxon>Perkinsidae</taxon>
        <taxon>Perkinsus</taxon>
    </lineage>
</organism>
<keyword evidence="3" id="KW-1185">Reference proteome</keyword>
<dbReference type="AlphaFoldDB" id="C5LCE5"/>
<evidence type="ECO:0000256" key="1">
    <source>
        <dbReference type="SAM" id="MobiDB-lite"/>
    </source>
</evidence>
<reference evidence="2 3" key="1">
    <citation type="submission" date="2008-07" db="EMBL/GenBank/DDBJ databases">
        <authorList>
            <person name="El-Sayed N."/>
            <person name="Caler E."/>
            <person name="Inman J."/>
            <person name="Amedeo P."/>
            <person name="Hass B."/>
            <person name="Wortman J."/>
        </authorList>
    </citation>
    <scope>NUCLEOTIDE SEQUENCE [LARGE SCALE GENOMIC DNA]</scope>
    <source>
        <strain evidence="3">ATCC 50983 / TXsc</strain>
    </source>
</reference>
<feature type="region of interest" description="Disordered" evidence="1">
    <location>
        <begin position="67"/>
        <end position="87"/>
    </location>
</feature>
<feature type="compositionally biased region" description="Polar residues" evidence="1">
    <location>
        <begin position="67"/>
        <end position="86"/>
    </location>
</feature>
<sequence length="178" mass="19722">MPGCSRLSRKGASSEKARFCTRHGGGRPCRYHGCRVASRGLLGFCYKHRHHSGHCFDSKSSCDGLNSQSRYRPPATNNQMSRQSNGWRCDQPGESGLTLPFTESSLMDDLGRCTSISLGTSEVDKTPEKTSAEYMAFTFDSSYDHASFLNLDELFCVPSALLSLEESLWLTATTPLKY</sequence>
<dbReference type="OrthoDB" id="10538247at2759"/>
<evidence type="ECO:0000313" key="3">
    <source>
        <dbReference type="Proteomes" id="UP000007800"/>
    </source>
</evidence>
<dbReference type="EMBL" id="GG680918">
    <property type="protein sequence ID" value="EER05628.1"/>
    <property type="molecule type" value="Genomic_DNA"/>
</dbReference>
<dbReference type="InParanoid" id="C5LCE5"/>
<dbReference type="Proteomes" id="UP000007800">
    <property type="component" value="Unassembled WGS sequence"/>
</dbReference>
<dbReference type="GeneID" id="9042603"/>
<accession>C5LCE5</accession>